<feature type="non-terminal residue" evidence="1">
    <location>
        <position position="50"/>
    </location>
</feature>
<protein>
    <submittedName>
        <fullName evidence="1">Uncharacterized protein</fullName>
    </submittedName>
</protein>
<dbReference type="Proteomes" id="UP000682733">
    <property type="component" value="Unassembled WGS sequence"/>
</dbReference>
<gene>
    <name evidence="1" type="ORF">TMI583_LOCUS20081</name>
</gene>
<name>A0A8S2L6Q4_9BILA</name>
<evidence type="ECO:0000313" key="1">
    <source>
        <dbReference type="EMBL" id="CAF3883226.1"/>
    </source>
</evidence>
<sequence>MFGCEPFGDRACSVAYCSVNEHVRSRTVRRPNMLCNKPFGERTCWVTNCS</sequence>
<reference evidence="1" key="1">
    <citation type="submission" date="2021-02" db="EMBL/GenBank/DDBJ databases">
        <authorList>
            <person name="Nowell W R."/>
        </authorList>
    </citation>
    <scope>NUCLEOTIDE SEQUENCE</scope>
</reference>
<evidence type="ECO:0000313" key="2">
    <source>
        <dbReference type="Proteomes" id="UP000682733"/>
    </source>
</evidence>
<accession>A0A8S2L6Q4</accession>
<organism evidence="1 2">
    <name type="scientific">Didymodactylos carnosus</name>
    <dbReference type="NCBI Taxonomy" id="1234261"/>
    <lineage>
        <taxon>Eukaryota</taxon>
        <taxon>Metazoa</taxon>
        <taxon>Spiralia</taxon>
        <taxon>Gnathifera</taxon>
        <taxon>Rotifera</taxon>
        <taxon>Eurotatoria</taxon>
        <taxon>Bdelloidea</taxon>
        <taxon>Philodinida</taxon>
        <taxon>Philodinidae</taxon>
        <taxon>Didymodactylos</taxon>
    </lineage>
</organism>
<proteinExistence type="predicted"/>
<dbReference type="EMBL" id="CAJOBA010014352">
    <property type="protein sequence ID" value="CAF3883226.1"/>
    <property type="molecule type" value="Genomic_DNA"/>
</dbReference>
<comment type="caution">
    <text evidence="1">The sequence shown here is derived from an EMBL/GenBank/DDBJ whole genome shotgun (WGS) entry which is preliminary data.</text>
</comment>
<dbReference type="AlphaFoldDB" id="A0A8S2L6Q4"/>